<evidence type="ECO:0000256" key="8">
    <source>
        <dbReference type="ARBA" id="ARBA00022786"/>
    </source>
</evidence>
<dbReference type="GO" id="GO:0061630">
    <property type="term" value="F:ubiquitin protein ligase activity"/>
    <property type="evidence" value="ECO:0007669"/>
    <property type="project" value="UniProtKB-EC"/>
</dbReference>
<keyword evidence="5 15" id="KW-0808">Transferase</keyword>
<evidence type="ECO:0000256" key="17">
    <source>
        <dbReference type="SAM" id="MobiDB-lite"/>
    </source>
</evidence>
<evidence type="ECO:0000256" key="15">
    <source>
        <dbReference type="RuleBase" id="RU365038"/>
    </source>
</evidence>
<keyword evidence="9 15" id="KW-0862">Zinc</keyword>
<dbReference type="Pfam" id="PF08647">
    <property type="entry name" value="BRE1"/>
    <property type="match status" value="1"/>
</dbReference>
<evidence type="ECO:0000313" key="19">
    <source>
        <dbReference type="EMBL" id="KAK7472721.1"/>
    </source>
</evidence>
<evidence type="ECO:0000256" key="3">
    <source>
        <dbReference type="ARBA" id="ARBA00004906"/>
    </source>
</evidence>
<evidence type="ECO:0000256" key="12">
    <source>
        <dbReference type="ARBA" id="ARBA00023242"/>
    </source>
</evidence>
<organism evidence="19 20">
    <name type="scientific">Marasmiellus scandens</name>
    <dbReference type="NCBI Taxonomy" id="2682957"/>
    <lineage>
        <taxon>Eukaryota</taxon>
        <taxon>Fungi</taxon>
        <taxon>Dikarya</taxon>
        <taxon>Basidiomycota</taxon>
        <taxon>Agaricomycotina</taxon>
        <taxon>Agaricomycetes</taxon>
        <taxon>Agaricomycetidae</taxon>
        <taxon>Agaricales</taxon>
        <taxon>Marasmiineae</taxon>
        <taxon>Omphalotaceae</taxon>
        <taxon>Marasmiellus</taxon>
    </lineage>
</organism>
<keyword evidence="20" id="KW-1185">Reference proteome</keyword>
<dbReference type="Proteomes" id="UP001498398">
    <property type="component" value="Unassembled WGS sequence"/>
</dbReference>
<dbReference type="Pfam" id="PF26095">
    <property type="entry name" value="CC_Bre1"/>
    <property type="match status" value="1"/>
</dbReference>
<keyword evidence="8 15" id="KW-0833">Ubl conjugation pathway</keyword>
<dbReference type="InterPro" id="IPR013083">
    <property type="entry name" value="Znf_RING/FYVE/PHD"/>
</dbReference>
<accession>A0ABR1K5A4</accession>
<dbReference type="PANTHER" id="PTHR23163">
    <property type="entry name" value="RING FINGER PROTEIN-RELATED"/>
    <property type="match status" value="1"/>
</dbReference>
<name>A0ABR1K5A4_9AGAR</name>
<keyword evidence="7 14" id="KW-0863">Zinc-finger</keyword>
<keyword evidence="12 15" id="KW-0539">Nucleus</keyword>
<keyword evidence="10 15" id="KW-0156">Chromatin regulator</keyword>
<feature type="coiled-coil region" evidence="16">
    <location>
        <begin position="681"/>
        <end position="736"/>
    </location>
</feature>
<dbReference type="InterPro" id="IPR058643">
    <property type="entry name" value="BRE1-like_CC"/>
</dbReference>
<evidence type="ECO:0000256" key="2">
    <source>
        <dbReference type="ARBA" id="ARBA00004123"/>
    </source>
</evidence>
<protein>
    <recommendedName>
        <fullName evidence="15">E3 ubiquitin protein ligase</fullName>
        <ecNumber evidence="15">2.3.2.27</ecNumber>
    </recommendedName>
</protein>
<comment type="caution">
    <text evidence="19">The sequence shown here is derived from an EMBL/GenBank/DDBJ whole genome shotgun (WGS) entry which is preliminary data.</text>
</comment>
<dbReference type="EC" id="2.3.2.27" evidence="15"/>
<keyword evidence="19" id="KW-0012">Acyltransferase</keyword>
<dbReference type="PROSITE" id="PS00518">
    <property type="entry name" value="ZF_RING_1"/>
    <property type="match status" value="1"/>
</dbReference>
<feature type="compositionally biased region" description="Basic and acidic residues" evidence="17">
    <location>
        <begin position="231"/>
        <end position="249"/>
    </location>
</feature>
<evidence type="ECO:0000256" key="7">
    <source>
        <dbReference type="ARBA" id="ARBA00022771"/>
    </source>
</evidence>
<dbReference type="InterPro" id="IPR017907">
    <property type="entry name" value="Znf_RING_CS"/>
</dbReference>
<evidence type="ECO:0000256" key="10">
    <source>
        <dbReference type="ARBA" id="ARBA00022853"/>
    </source>
</evidence>
<dbReference type="CDD" id="cd16499">
    <property type="entry name" value="RING-HC_Bre1-like"/>
    <property type="match status" value="1"/>
</dbReference>
<dbReference type="SUPFAM" id="SSF57850">
    <property type="entry name" value="RING/U-box"/>
    <property type="match status" value="1"/>
</dbReference>
<feature type="region of interest" description="Disordered" evidence="17">
    <location>
        <begin position="220"/>
        <end position="268"/>
    </location>
</feature>
<comment type="similarity">
    <text evidence="4 15">Belongs to the BRE1 family.</text>
</comment>
<evidence type="ECO:0000313" key="20">
    <source>
        <dbReference type="Proteomes" id="UP001498398"/>
    </source>
</evidence>
<comment type="subcellular location">
    <subcellularLocation>
        <location evidence="2 15">Nucleus</location>
    </subcellularLocation>
</comment>
<feature type="compositionally biased region" description="Polar residues" evidence="17">
    <location>
        <begin position="251"/>
        <end position="260"/>
    </location>
</feature>
<reference evidence="19 20" key="1">
    <citation type="submission" date="2024-01" db="EMBL/GenBank/DDBJ databases">
        <title>A draft genome for the cacao thread blight pathogen Marasmiellus scandens.</title>
        <authorList>
            <person name="Baruah I.K."/>
            <person name="Leung J."/>
            <person name="Bukari Y."/>
            <person name="Amoako-Attah I."/>
            <person name="Meinhardt L.W."/>
            <person name="Bailey B.A."/>
            <person name="Cohen S.P."/>
        </authorList>
    </citation>
    <scope>NUCLEOTIDE SEQUENCE [LARGE SCALE GENOMIC DNA]</scope>
    <source>
        <strain evidence="19 20">GH-19</strain>
    </source>
</reference>
<gene>
    <name evidence="19" type="primary">BRE1</name>
    <name evidence="19" type="ORF">VKT23_000832</name>
</gene>
<evidence type="ECO:0000256" key="5">
    <source>
        <dbReference type="ARBA" id="ARBA00022679"/>
    </source>
</evidence>
<feature type="coiled-coil region" evidence="16">
    <location>
        <begin position="583"/>
        <end position="652"/>
    </location>
</feature>
<comment type="catalytic activity">
    <reaction evidence="1 15">
        <text>S-ubiquitinyl-[E2 ubiquitin-conjugating enzyme]-L-cysteine + [acceptor protein]-L-lysine = [E2 ubiquitin-conjugating enzyme]-L-cysteine + N(6)-ubiquitinyl-[acceptor protein]-L-lysine.</text>
        <dbReference type="EC" id="2.3.2.27"/>
    </reaction>
</comment>
<keyword evidence="6 15" id="KW-0479">Metal-binding</keyword>
<evidence type="ECO:0000259" key="18">
    <source>
        <dbReference type="PROSITE" id="PS50089"/>
    </source>
</evidence>
<comment type="function">
    <text evidence="13">E3 ubiquitin-protein ligase that mediates monoubiquitination of histone H2B to form H2BK123ub1. H2BK123ub1 gives a specific tag for epigenetic transcriptional activation and is also a prerequisite for H3K4me and H3K79me formation.</text>
</comment>
<dbReference type="InterPro" id="IPR001841">
    <property type="entry name" value="Znf_RING"/>
</dbReference>
<feature type="domain" description="RING-type" evidence="18">
    <location>
        <begin position="759"/>
        <end position="797"/>
    </location>
</feature>
<dbReference type="PANTHER" id="PTHR23163:SF0">
    <property type="entry name" value="E3 UBIQUITIN-PROTEIN LIGASE BRE1"/>
    <property type="match status" value="1"/>
</dbReference>
<proteinExistence type="inferred from homology"/>
<sequence length="812" mass="92419">MQPRKRSHSPGEESVTSKKRVLSDENGSPRVNGVVSEQAEVEREPTGDDKLELFRKEAIYRRMKYYSRENERNQSRIAELEERKNTCEAGLAAMSACWMQLVDAIRVLTGPEEPIPSTRDIQELYNLSTYVSEDSMPELKAALNNSKNATESLMSKLVKNGSLKSSRDVVDQCHKAQSESAALKAQVDVLRGRLTDMEELKERYQADLAASENRLERFKSRTVQAIQPKSGDSDEIRVKDETEGEERKPSSPATNGNTLHHSAHEEDWQDIAEERANRIREQDDEISSLKEQLMSLKVQVRVPDPRIVQDHPVYQLLLLRSAALQNTAVEKEQELARTKEVLSQALASFKALEETMQVEIASELSDVKALLSRREADIARLREHRDQQSAELHERKHKDNVKMASCEEYKALATSRAECIGVLRSQLQRCKLQLAANAGRDDIVKFLLESSDADVSYVENLRSRADATESKLAAYEEALSKLDENHPDLGKHLKAEADALSKLSDISAHLAKYQSLYGDLSSMSPDLSRLAAALQEKEDELHRLRLLDSQRSQSEASLYTEIDKLSSAWEALDNQVQSKVFDLTSMEERLQKSSVERAKSENKFYAAMRDKEAVESERKNLTRNLERHAKAVESLKETEKNLLSQLKAKEMESQLREKHVSEQEKHVKSLNEQVLYYRSKLDNLDAKLAETNKQFTTMSQEWTTQKTSLRNAEENVIKAKKDLERQTAKLKNKEKLSSSRRNQAEVQSADEGALRLLRCSTCNINFRTTTITRCFHTFCKECIDARLSTRQRKCPACGLGFAQSDVQTLYYQ</sequence>
<feature type="region of interest" description="Disordered" evidence="17">
    <location>
        <begin position="1"/>
        <end position="48"/>
    </location>
</feature>
<evidence type="ECO:0000256" key="11">
    <source>
        <dbReference type="ARBA" id="ARBA00023054"/>
    </source>
</evidence>
<evidence type="ECO:0000256" key="9">
    <source>
        <dbReference type="ARBA" id="ARBA00022833"/>
    </source>
</evidence>
<feature type="coiled-coil region" evidence="16">
    <location>
        <begin position="272"/>
        <end position="341"/>
    </location>
</feature>
<dbReference type="SMART" id="SM00184">
    <property type="entry name" value="RING"/>
    <property type="match status" value="1"/>
</dbReference>
<evidence type="ECO:0000256" key="13">
    <source>
        <dbReference type="ARBA" id="ARBA00059679"/>
    </source>
</evidence>
<dbReference type="Gene3D" id="3.30.40.10">
    <property type="entry name" value="Zinc/RING finger domain, C3HC4 (zinc finger)"/>
    <property type="match status" value="1"/>
</dbReference>
<evidence type="ECO:0000256" key="16">
    <source>
        <dbReference type="SAM" id="Coils"/>
    </source>
</evidence>
<evidence type="ECO:0000256" key="6">
    <source>
        <dbReference type="ARBA" id="ARBA00022723"/>
    </source>
</evidence>
<dbReference type="EMBL" id="JBANRG010000001">
    <property type="protein sequence ID" value="KAK7472721.1"/>
    <property type="molecule type" value="Genomic_DNA"/>
</dbReference>
<evidence type="ECO:0000256" key="14">
    <source>
        <dbReference type="PROSITE-ProRule" id="PRU00175"/>
    </source>
</evidence>
<evidence type="ECO:0000256" key="4">
    <source>
        <dbReference type="ARBA" id="ARBA00005555"/>
    </source>
</evidence>
<dbReference type="Pfam" id="PF00097">
    <property type="entry name" value="zf-C3HC4"/>
    <property type="match status" value="1"/>
</dbReference>
<feature type="coiled-coil region" evidence="16">
    <location>
        <begin position="458"/>
        <end position="485"/>
    </location>
</feature>
<comment type="pathway">
    <text evidence="3 15">Protein modification; protein ubiquitination.</text>
</comment>
<dbReference type="InterPro" id="IPR013956">
    <property type="entry name" value="E3_ubiquit_lig_Bre1"/>
</dbReference>
<keyword evidence="11 15" id="KW-0175">Coiled coil</keyword>
<dbReference type="InterPro" id="IPR018957">
    <property type="entry name" value="Znf_C3HC4_RING-type"/>
</dbReference>
<dbReference type="PROSITE" id="PS50089">
    <property type="entry name" value="ZF_RING_2"/>
    <property type="match status" value="1"/>
</dbReference>
<evidence type="ECO:0000256" key="1">
    <source>
        <dbReference type="ARBA" id="ARBA00000900"/>
    </source>
</evidence>